<reference evidence="12" key="1">
    <citation type="submission" date="2021-01" db="EMBL/GenBank/DDBJ databases">
        <authorList>
            <consortium name="Genoscope - CEA"/>
            <person name="William W."/>
        </authorList>
    </citation>
    <scope>NUCLEOTIDE SEQUENCE</scope>
</reference>
<evidence type="ECO:0000256" key="10">
    <source>
        <dbReference type="SAM" id="MobiDB-lite"/>
    </source>
</evidence>
<dbReference type="PROSITE" id="PS50884">
    <property type="entry name" value="ZF_DOF_2"/>
    <property type="match status" value="1"/>
</dbReference>
<evidence type="ECO:0000256" key="7">
    <source>
        <dbReference type="ARBA" id="ARBA00023242"/>
    </source>
</evidence>
<evidence type="ECO:0000259" key="11">
    <source>
        <dbReference type="PROSITE" id="PS50884"/>
    </source>
</evidence>
<feature type="region of interest" description="Disordered" evidence="10">
    <location>
        <begin position="226"/>
        <end position="251"/>
    </location>
</feature>
<feature type="compositionally biased region" description="Low complexity" evidence="10">
    <location>
        <begin position="88"/>
        <end position="103"/>
    </location>
</feature>
<dbReference type="InterPro" id="IPR003851">
    <property type="entry name" value="Znf_Dof"/>
</dbReference>
<keyword evidence="4 9" id="KW-0805">Transcription regulation</keyword>
<protein>
    <recommendedName>
        <fullName evidence="9">Dof zinc finger protein</fullName>
    </recommendedName>
</protein>
<sequence>MPSESNQTRPARVQGSTAAYPPPNMAEPLPCPRCNSIITKFCYYNNYNLLQPRYFCKSCRRYWTQGGTLRDVPVGGGTRRSSSKRNRSFSSNATTASSSSSSSCSASVITMSQGTVTNEAKGSNLNSGHGSFASLLSEQSDGAAFLALGSGTDFSVCFLTLEKSKEQVLVNSQRHMGRKRKKYRSTTVAEVDLLVYLTGSKPEPNLVFLFGSVRFFRRAMYDHSVKSSDRSPSLQTKPCSSPSISPSTPLFSPSPSTAFSFGGTRLRCLRLVTSCVASVQITVANGSAPAPVVVKREQIRLGLPIKGRMATDTIDLLKDCQLFVKQVNPRQYVAPANLQQCLL</sequence>
<evidence type="ECO:0000256" key="2">
    <source>
        <dbReference type="ARBA" id="ARBA00022771"/>
    </source>
</evidence>
<organism evidence="12">
    <name type="scientific">Brassica napus</name>
    <name type="common">Rape</name>
    <dbReference type="NCBI Taxonomy" id="3708"/>
    <lineage>
        <taxon>Eukaryota</taxon>
        <taxon>Viridiplantae</taxon>
        <taxon>Streptophyta</taxon>
        <taxon>Embryophyta</taxon>
        <taxon>Tracheophyta</taxon>
        <taxon>Spermatophyta</taxon>
        <taxon>Magnoliopsida</taxon>
        <taxon>eudicotyledons</taxon>
        <taxon>Gunneridae</taxon>
        <taxon>Pentapetalae</taxon>
        <taxon>rosids</taxon>
        <taxon>malvids</taxon>
        <taxon>Brassicales</taxon>
        <taxon>Brassicaceae</taxon>
        <taxon>Brassiceae</taxon>
        <taxon>Brassica</taxon>
    </lineage>
</organism>
<dbReference type="PANTHER" id="PTHR31992">
    <property type="entry name" value="DOF ZINC FINGER PROTEIN DOF1.4-RELATED"/>
    <property type="match status" value="1"/>
</dbReference>
<comment type="function">
    <text evidence="9">Transcription factor that binds specifically to a 5'-AA[AG]G-3' consensus core sequence.</text>
</comment>
<dbReference type="GO" id="GO:0008270">
    <property type="term" value="F:zinc ion binding"/>
    <property type="evidence" value="ECO:0007669"/>
    <property type="project" value="UniProtKB-KW"/>
</dbReference>
<dbReference type="Proteomes" id="UP001295469">
    <property type="component" value="Chromosome A08"/>
</dbReference>
<dbReference type="AlphaFoldDB" id="A0A816ZQS6"/>
<dbReference type="Pfam" id="PF02701">
    <property type="entry name" value="Zn_ribbon_Dof"/>
    <property type="match status" value="1"/>
</dbReference>
<feature type="domain" description="Dof-type" evidence="11">
    <location>
        <begin position="29"/>
        <end position="83"/>
    </location>
</feature>
<keyword evidence="7 8" id="KW-0539">Nucleus</keyword>
<dbReference type="GO" id="GO:0005634">
    <property type="term" value="C:nucleus"/>
    <property type="evidence" value="ECO:0007669"/>
    <property type="project" value="UniProtKB-SubCell"/>
</dbReference>
<accession>A0A816ZQS6</accession>
<feature type="region of interest" description="Disordered" evidence="10">
    <location>
        <begin position="1"/>
        <end position="22"/>
    </location>
</feature>
<dbReference type="PROSITE" id="PS01361">
    <property type="entry name" value="ZF_DOF_1"/>
    <property type="match status" value="1"/>
</dbReference>
<dbReference type="GO" id="GO:0003677">
    <property type="term" value="F:DNA binding"/>
    <property type="evidence" value="ECO:0007669"/>
    <property type="project" value="UniProtKB-UniRule"/>
</dbReference>
<evidence type="ECO:0000256" key="1">
    <source>
        <dbReference type="ARBA" id="ARBA00022723"/>
    </source>
</evidence>
<keyword evidence="5 8" id="KW-0238">DNA-binding</keyword>
<dbReference type="Gene3D" id="3.40.190.10">
    <property type="entry name" value="Periplasmic binding protein-like II"/>
    <property type="match status" value="1"/>
</dbReference>
<dbReference type="GO" id="GO:0003700">
    <property type="term" value="F:DNA-binding transcription factor activity"/>
    <property type="evidence" value="ECO:0007669"/>
    <property type="project" value="UniProtKB-UniRule"/>
</dbReference>
<evidence type="ECO:0000256" key="5">
    <source>
        <dbReference type="ARBA" id="ARBA00023125"/>
    </source>
</evidence>
<feature type="compositionally biased region" description="Polar residues" evidence="10">
    <location>
        <begin position="1"/>
        <end position="17"/>
    </location>
</feature>
<evidence type="ECO:0000256" key="8">
    <source>
        <dbReference type="PROSITE-ProRule" id="PRU00071"/>
    </source>
</evidence>
<keyword evidence="3 9" id="KW-0862">Zinc</keyword>
<evidence type="ECO:0000256" key="3">
    <source>
        <dbReference type="ARBA" id="ARBA00022833"/>
    </source>
</evidence>
<dbReference type="InterPro" id="IPR045174">
    <property type="entry name" value="Dof"/>
</dbReference>
<gene>
    <name evidence="12" type="ORF">DARMORV10_A08P05540.1</name>
</gene>
<comment type="subcellular location">
    <subcellularLocation>
        <location evidence="8 9">Nucleus</location>
    </subcellularLocation>
</comment>
<evidence type="ECO:0000256" key="4">
    <source>
        <dbReference type="ARBA" id="ARBA00023015"/>
    </source>
</evidence>
<evidence type="ECO:0000313" key="12">
    <source>
        <dbReference type="EMBL" id="CAF2220142.1"/>
    </source>
</evidence>
<evidence type="ECO:0000256" key="9">
    <source>
        <dbReference type="RuleBase" id="RU369094"/>
    </source>
</evidence>
<dbReference type="EMBL" id="HG994362">
    <property type="protein sequence ID" value="CAF2220142.1"/>
    <property type="molecule type" value="Genomic_DNA"/>
</dbReference>
<dbReference type="PANTHER" id="PTHR31992:SF312">
    <property type="entry name" value="DOF ZINC FINGER PROTEIN DOF1.6"/>
    <property type="match status" value="1"/>
</dbReference>
<keyword evidence="2 8" id="KW-0863">Zinc-finger</keyword>
<keyword evidence="1 9" id="KW-0479">Metal-binding</keyword>
<name>A0A816ZQS6_BRANA</name>
<evidence type="ECO:0000256" key="6">
    <source>
        <dbReference type="ARBA" id="ARBA00023163"/>
    </source>
</evidence>
<keyword evidence="6 9" id="KW-0804">Transcription</keyword>
<proteinExistence type="predicted"/>
<feature type="region of interest" description="Disordered" evidence="10">
    <location>
        <begin position="70"/>
        <end position="103"/>
    </location>
</feature>
<feature type="compositionally biased region" description="Low complexity" evidence="10">
    <location>
        <begin position="236"/>
        <end position="251"/>
    </location>
</feature>